<feature type="transmembrane region" description="Helical" evidence="8">
    <location>
        <begin position="309"/>
        <end position="334"/>
    </location>
</feature>
<evidence type="ECO:0000256" key="6">
    <source>
        <dbReference type="ARBA" id="ARBA00022989"/>
    </source>
</evidence>
<dbReference type="PANTHER" id="PTHR21716:SF53">
    <property type="entry name" value="PERMEASE PERM-RELATED"/>
    <property type="match status" value="1"/>
</dbReference>
<keyword evidence="7 8" id="KW-0472">Membrane</keyword>
<feature type="transmembrane region" description="Helical" evidence="8">
    <location>
        <begin position="206"/>
        <end position="234"/>
    </location>
</feature>
<proteinExistence type="inferred from homology"/>
<evidence type="ECO:0000256" key="2">
    <source>
        <dbReference type="ARBA" id="ARBA00009773"/>
    </source>
</evidence>
<protein>
    <submittedName>
        <fullName evidence="9">Uncharacterized protein family UPF0118</fullName>
    </submittedName>
</protein>
<keyword evidence="5 8" id="KW-0812">Transmembrane</keyword>
<evidence type="ECO:0000256" key="8">
    <source>
        <dbReference type="SAM" id="Phobius"/>
    </source>
</evidence>
<comment type="subcellular location">
    <subcellularLocation>
        <location evidence="1">Cell membrane</location>
        <topology evidence="1">Multi-pass membrane protein</topology>
    </subcellularLocation>
</comment>
<keyword evidence="10" id="KW-1185">Reference proteome</keyword>
<dbReference type="EMBL" id="CGIH01000009">
    <property type="protein sequence ID" value="CFX16953.1"/>
    <property type="molecule type" value="Genomic_DNA"/>
</dbReference>
<sequence>MLLENKIFRYVLLGVVLFATLYFAFLIREVVYTFLVGGLVSYLLFRPVTFFEQKGLKRIWAIVIIYLVAAALIALLMWLAIPRLVKELSGVAEMLPVYTAQVQEFSVRVNSLHLPGKLDGILHENTLRIENSIYNLLKGLASGIYSFFSKALIVVFAPILAVYIINDWEKIREAFLNLLPPAGKRDLTMLLDKIDTVLIEYLKGHLLVATLVGIFTGLAAVIIGIDYALVIGIIGGVSNLVPYFGPILGGIPALILALAQSGRAGLYMLISIVVIQQIEANLITPKIISEKLGMHPLAIVFSLLAGGELLGILGMLIAVPLVATLRVILSYLYLKFVD</sequence>
<dbReference type="RefSeq" id="WP_046495817.1">
    <property type="nucleotide sequence ID" value="NZ_CGIH01000009.1"/>
</dbReference>
<gene>
    <name evidence="9" type="ORF">695</name>
</gene>
<feature type="transmembrane region" description="Helical" evidence="8">
    <location>
        <begin position="144"/>
        <end position="165"/>
    </location>
</feature>
<organism evidence="9 10">
    <name type="scientific">Syntrophomonas zehnderi OL-4</name>
    <dbReference type="NCBI Taxonomy" id="690567"/>
    <lineage>
        <taxon>Bacteria</taxon>
        <taxon>Bacillati</taxon>
        <taxon>Bacillota</taxon>
        <taxon>Clostridia</taxon>
        <taxon>Eubacteriales</taxon>
        <taxon>Syntrophomonadaceae</taxon>
        <taxon>Syntrophomonas</taxon>
    </lineage>
</organism>
<evidence type="ECO:0000256" key="3">
    <source>
        <dbReference type="ARBA" id="ARBA00022448"/>
    </source>
</evidence>
<feature type="transmembrane region" description="Helical" evidence="8">
    <location>
        <begin position="266"/>
        <end position="289"/>
    </location>
</feature>
<evidence type="ECO:0000256" key="7">
    <source>
        <dbReference type="ARBA" id="ARBA00023136"/>
    </source>
</evidence>
<evidence type="ECO:0000256" key="5">
    <source>
        <dbReference type="ARBA" id="ARBA00022692"/>
    </source>
</evidence>
<keyword evidence="6 8" id="KW-1133">Transmembrane helix</keyword>
<dbReference type="GO" id="GO:0055085">
    <property type="term" value="P:transmembrane transport"/>
    <property type="evidence" value="ECO:0007669"/>
    <property type="project" value="TreeGrafter"/>
</dbReference>
<evidence type="ECO:0000313" key="10">
    <source>
        <dbReference type="Proteomes" id="UP000045545"/>
    </source>
</evidence>
<evidence type="ECO:0000256" key="1">
    <source>
        <dbReference type="ARBA" id="ARBA00004651"/>
    </source>
</evidence>
<accession>A0A0E3W2S5</accession>
<dbReference type="InterPro" id="IPR002549">
    <property type="entry name" value="AI-2E-like"/>
</dbReference>
<evidence type="ECO:0000256" key="4">
    <source>
        <dbReference type="ARBA" id="ARBA00022475"/>
    </source>
</evidence>
<feature type="transmembrane region" description="Helical" evidence="8">
    <location>
        <begin position="7"/>
        <end position="25"/>
    </location>
</feature>
<dbReference type="GO" id="GO:0005886">
    <property type="term" value="C:plasma membrane"/>
    <property type="evidence" value="ECO:0007669"/>
    <property type="project" value="UniProtKB-SubCell"/>
</dbReference>
<keyword evidence="4" id="KW-1003">Cell membrane</keyword>
<keyword evidence="3" id="KW-0813">Transport</keyword>
<dbReference type="Pfam" id="PF01594">
    <property type="entry name" value="AI-2E_transport"/>
    <property type="match status" value="1"/>
</dbReference>
<dbReference type="AlphaFoldDB" id="A0A0E3W2S5"/>
<dbReference type="OrthoDB" id="9793390at2"/>
<dbReference type="Proteomes" id="UP000045545">
    <property type="component" value="Unassembled WGS sequence"/>
</dbReference>
<feature type="transmembrane region" description="Helical" evidence="8">
    <location>
        <begin position="60"/>
        <end position="81"/>
    </location>
</feature>
<name>A0A0E3W2S5_9FIRM</name>
<dbReference type="STRING" id="690567.695"/>
<evidence type="ECO:0000313" key="9">
    <source>
        <dbReference type="EMBL" id="CFX16953.1"/>
    </source>
</evidence>
<dbReference type="PANTHER" id="PTHR21716">
    <property type="entry name" value="TRANSMEMBRANE PROTEIN"/>
    <property type="match status" value="1"/>
</dbReference>
<comment type="similarity">
    <text evidence="2">Belongs to the autoinducer-2 exporter (AI-2E) (TC 2.A.86) family.</text>
</comment>
<reference evidence="9 10" key="1">
    <citation type="submission" date="2015-03" db="EMBL/GenBank/DDBJ databases">
        <authorList>
            <person name="Murphy D."/>
        </authorList>
    </citation>
    <scope>NUCLEOTIDE SEQUENCE [LARGE SCALE GENOMIC DNA]</scope>
    <source>
        <strain evidence="9 10">OL-4</strain>
    </source>
</reference>
<feature type="transmembrane region" description="Helical" evidence="8">
    <location>
        <begin position="240"/>
        <end position="259"/>
    </location>
</feature>
<feature type="transmembrane region" description="Helical" evidence="8">
    <location>
        <begin position="31"/>
        <end position="48"/>
    </location>
</feature>